<evidence type="ECO:0000313" key="6">
    <source>
        <dbReference type="EMBL" id="CAA2976698.1"/>
    </source>
</evidence>
<evidence type="ECO:0000256" key="1">
    <source>
        <dbReference type="ARBA" id="ARBA00004604"/>
    </source>
</evidence>
<keyword evidence="2" id="KW-0597">Phosphoprotein</keyword>
<evidence type="ECO:0000256" key="5">
    <source>
        <dbReference type="SAM" id="MobiDB-lite"/>
    </source>
</evidence>
<evidence type="ECO:0000256" key="2">
    <source>
        <dbReference type="ARBA" id="ARBA00022553"/>
    </source>
</evidence>
<dbReference type="InterPro" id="IPR006709">
    <property type="entry name" value="SSU_processome_Utp14"/>
</dbReference>
<accession>A0A8S0RDB6</accession>
<keyword evidence="3" id="KW-0539">Nucleus</keyword>
<evidence type="ECO:0000313" key="7">
    <source>
        <dbReference type="Proteomes" id="UP000594638"/>
    </source>
</evidence>
<dbReference type="PANTHER" id="PTHR14150:SF12">
    <property type="entry name" value="U3 SMALL NUCLEOLAR RNA-ASSOCIATED PROTEIN 14 HOMOLOG A"/>
    <property type="match status" value="1"/>
</dbReference>
<dbReference type="EMBL" id="CACTIH010002513">
    <property type="protein sequence ID" value="CAA2976698.1"/>
    <property type="molecule type" value="Genomic_DNA"/>
</dbReference>
<dbReference type="OrthoDB" id="277439at2759"/>
<protein>
    <submittedName>
        <fullName evidence="6">U3 small nucleolar RNA-associated 14</fullName>
    </submittedName>
</protein>
<dbReference type="Gramene" id="OE9A033092T1">
    <property type="protein sequence ID" value="OE9A033092C1"/>
    <property type="gene ID" value="OE9A033092"/>
</dbReference>
<feature type="region of interest" description="Disordered" evidence="5">
    <location>
        <begin position="407"/>
        <end position="519"/>
    </location>
</feature>
<dbReference type="Pfam" id="PF04615">
    <property type="entry name" value="Utp14"/>
    <property type="match status" value="1"/>
</dbReference>
<comment type="caution">
    <text evidence="6">The sequence shown here is derived from an EMBL/GenBank/DDBJ whole genome shotgun (WGS) entry which is preliminary data.</text>
</comment>
<feature type="compositionally biased region" description="Low complexity" evidence="5">
    <location>
        <begin position="553"/>
        <end position="565"/>
    </location>
</feature>
<keyword evidence="7" id="KW-1185">Reference proteome</keyword>
<dbReference type="PANTHER" id="PTHR14150">
    <property type="entry name" value="U3 SMALL NUCLEOLAR RNA-ASSOCIATED PROTEIN 14"/>
    <property type="match status" value="1"/>
</dbReference>
<dbReference type="GO" id="GO:0032040">
    <property type="term" value="C:small-subunit processome"/>
    <property type="evidence" value="ECO:0007669"/>
    <property type="project" value="InterPro"/>
</dbReference>
<feature type="region of interest" description="Disordered" evidence="5">
    <location>
        <begin position="625"/>
        <end position="645"/>
    </location>
</feature>
<keyword evidence="4" id="KW-0175">Coiled coil</keyword>
<comment type="subcellular location">
    <subcellularLocation>
        <location evidence="1">Nucleus</location>
        <location evidence="1">Nucleolus</location>
    </subcellularLocation>
</comment>
<feature type="compositionally biased region" description="Polar residues" evidence="5">
    <location>
        <begin position="419"/>
        <end position="434"/>
    </location>
</feature>
<feature type="coiled-coil region" evidence="4">
    <location>
        <begin position="352"/>
        <end position="379"/>
    </location>
</feature>
<gene>
    <name evidence="6" type="ORF">OLEA9_A033092</name>
</gene>
<feature type="compositionally biased region" description="Acidic residues" evidence="5">
    <location>
        <begin position="297"/>
        <end position="315"/>
    </location>
</feature>
<name>A0A8S0RDB6_OLEEU</name>
<feature type="compositionally biased region" description="Polar residues" evidence="5">
    <location>
        <begin position="450"/>
        <end position="477"/>
    </location>
</feature>
<dbReference type="GO" id="GO:0006364">
    <property type="term" value="P:rRNA processing"/>
    <property type="evidence" value="ECO:0007669"/>
    <property type="project" value="InterPro"/>
</dbReference>
<evidence type="ECO:0000256" key="4">
    <source>
        <dbReference type="SAM" id="Coils"/>
    </source>
</evidence>
<evidence type="ECO:0000256" key="3">
    <source>
        <dbReference type="ARBA" id="ARBA00023242"/>
    </source>
</evidence>
<organism evidence="6 7">
    <name type="scientific">Olea europaea subsp. europaea</name>
    <dbReference type="NCBI Taxonomy" id="158383"/>
    <lineage>
        <taxon>Eukaryota</taxon>
        <taxon>Viridiplantae</taxon>
        <taxon>Streptophyta</taxon>
        <taxon>Embryophyta</taxon>
        <taxon>Tracheophyta</taxon>
        <taxon>Spermatophyta</taxon>
        <taxon>Magnoliopsida</taxon>
        <taxon>eudicotyledons</taxon>
        <taxon>Gunneridae</taxon>
        <taxon>Pentapetalae</taxon>
        <taxon>asterids</taxon>
        <taxon>lamiids</taxon>
        <taxon>Lamiales</taxon>
        <taxon>Oleaceae</taxon>
        <taxon>Oleeae</taxon>
        <taxon>Olea</taxon>
    </lineage>
</organism>
<dbReference type="Proteomes" id="UP000594638">
    <property type="component" value="Unassembled WGS sequence"/>
</dbReference>
<dbReference type="AlphaFoldDB" id="A0A8S0RDB6"/>
<feature type="region of interest" description="Disordered" evidence="5">
    <location>
        <begin position="552"/>
        <end position="579"/>
    </location>
</feature>
<feature type="region of interest" description="Disordered" evidence="5">
    <location>
        <begin position="279"/>
        <end position="319"/>
    </location>
</feature>
<proteinExistence type="predicted"/>
<sequence length="743" mass="81454">MLSALPAAQAAAFRKSLKPLLSSNSNSTTKKSILQTPGALPAPLELRHQAKLNRQAAKEKLDTELATWQDTIASVRGIGSRQSEFGDHRISLPLAHAGSATSNLSAPIKKVDQTTAEWGSKFLPSSLMEKEILGVLSTTGLENATTTSKLEAKELSKLSAQDQQARVNALREQRELMFRAERKAKRVAKIKSKTYRRLARKEAARREGKKETLSLEEMEQLDDIDGGNRAEEMREKMEVDRARERAGLRHSAKNGRFAKVGFAGISGLEEDESRIAERERMQKEHKLKRRVLGKGDESEDESESGSEESDAEADEDAIRENAFDELAAFDLKEAKKAEAAQAKGKKSGLMGMKFMQAGLAREQARADDLEAQFRRELEREDEDDVLDEDGVVGNRVESNIGRMVFAPSAQAASAHHSSTEQTNEVQSSQAPTQRKSAEHKTKLSKGLSIPATQATPLTPVASTSSASANPWLQQEVSGKQARKKNDTTTTSASAEKIANKAAKQQKKSAVEKAKEQDEQEVVIDLDKVLGQPVSTSITVPAKKQKMNKKAKAKAAAAAASQPNAALQSSDEESDAGVGELAASEPALLQRQTTAFQQRDLVARAFANDNVVSEFQETKRREIEADAPQDVDETIPGWGSWGGKGVRKSKNSKKFIKHVPGISAEERKDAGLAHVIINEKRDKKASKYLSKDLPYPYTNATQHEYALRQPLGPEFQTAATHRAHTRPKVLVRVGQIIEPIAKRM</sequence>
<reference evidence="6 7" key="1">
    <citation type="submission" date="2019-12" db="EMBL/GenBank/DDBJ databases">
        <authorList>
            <person name="Alioto T."/>
            <person name="Alioto T."/>
            <person name="Gomez Garrido J."/>
        </authorList>
    </citation>
    <scope>NUCLEOTIDE SEQUENCE [LARGE SCALE GENOMIC DNA]</scope>
</reference>